<dbReference type="InterPro" id="IPR038775">
    <property type="entry name" value="SPMIP11"/>
</dbReference>
<dbReference type="Proteomes" id="UP001066276">
    <property type="component" value="Chromosome 4_2"/>
</dbReference>
<proteinExistence type="predicted"/>
<dbReference type="PANTHER" id="PTHR35263">
    <property type="entry name" value="TESTIS-EXPRESSED PROTEIN 49"/>
    <property type="match status" value="1"/>
</dbReference>
<dbReference type="AlphaFoldDB" id="A0AAV7S9H4"/>
<sequence length="155" mass="17857">MAFFGITTLGYQEPFQARRLPSTTEACERRAPCPPLLPPICKQASVLDPPEHRECRERCLTLPSAGPWVRAPVHASYQQLQEAKRRSQLKKSPNQMYRVPLTAGQGFGWWLPQDPRVRPETVDPWMKTPHHPMISSPMTRFVDQMTKVDRTFSLF</sequence>
<accession>A0AAV7S9H4</accession>
<keyword evidence="2" id="KW-1185">Reference proteome</keyword>
<name>A0AAV7S9H4_PLEWA</name>
<dbReference type="EMBL" id="JANPWB010000008">
    <property type="protein sequence ID" value="KAJ1160800.1"/>
    <property type="molecule type" value="Genomic_DNA"/>
</dbReference>
<reference evidence="1" key="1">
    <citation type="journal article" date="2022" name="bioRxiv">
        <title>Sequencing and chromosome-scale assembly of the giantPleurodeles waltlgenome.</title>
        <authorList>
            <person name="Brown T."/>
            <person name="Elewa A."/>
            <person name="Iarovenko S."/>
            <person name="Subramanian E."/>
            <person name="Araus A.J."/>
            <person name="Petzold A."/>
            <person name="Susuki M."/>
            <person name="Suzuki K.-i.T."/>
            <person name="Hayashi T."/>
            <person name="Toyoda A."/>
            <person name="Oliveira C."/>
            <person name="Osipova E."/>
            <person name="Leigh N.D."/>
            <person name="Simon A."/>
            <person name="Yun M.H."/>
        </authorList>
    </citation>
    <scope>NUCLEOTIDE SEQUENCE</scope>
    <source>
        <strain evidence="1">20211129_DDA</strain>
        <tissue evidence="1">Liver</tissue>
    </source>
</reference>
<organism evidence="1 2">
    <name type="scientific">Pleurodeles waltl</name>
    <name type="common">Iberian ribbed newt</name>
    <dbReference type="NCBI Taxonomy" id="8319"/>
    <lineage>
        <taxon>Eukaryota</taxon>
        <taxon>Metazoa</taxon>
        <taxon>Chordata</taxon>
        <taxon>Craniata</taxon>
        <taxon>Vertebrata</taxon>
        <taxon>Euteleostomi</taxon>
        <taxon>Amphibia</taxon>
        <taxon>Batrachia</taxon>
        <taxon>Caudata</taxon>
        <taxon>Salamandroidea</taxon>
        <taxon>Salamandridae</taxon>
        <taxon>Pleurodelinae</taxon>
        <taxon>Pleurodeles</taxon>
    </lineage>
</organism>
<protein>
    <submittedName>
        <fullName evidence="1">Uncharacterized protein</fullName>
    </submittedName>
</protein>
<dbReference type="PANTHER" id="PTHR35263:SF1">
    <property type="entry name" value="TESTIS-EXPRESSED PROTEIN 49"/>
    <property type="match status" value="1"/>
</dbReference>
<gene>
    <name evidence="1" type="ORF">NDU88_001293</name>
</gene>
<evidence type="ECO:0000313" key="1">
    <source>
        <dbReference type="EMBL" id="KAJ1160800.1"/>
    </source>
</evidence>
<dbReference type="Pfam" id="PF22593">
    <property type="entry name" value="SPMIP11"/>
    <property type="match status" value="2"/>
</dbReference>
<evidence type="ECO:0000313" key="2">
    <source>
        <dbReference type="Proteomes" id="UP001066276"/>
    </source>
</evidence>
<comment type="caution">
    <text evidence="1">The sequence shown here is derived from an EMBL/GenBank/DDBJ whole genome shotgun (WGS) entry which is preliminary data.</text>
</comment>